<dbReference type="Pfam" id="PF06961">
    <property type="entry name" value="DUF1294"/>
    <property type="match status" value="1"/>
</dbReference>
<evidence type="ECO:0000313" key="3">
    <source>
        <dbReference type="EMBL" id="ADG68566.1"/>
    </source>
</evidence>
<keyword evidence="2" id="KW-1133">Transmembrane helix</keyword>
<keyword evidence="4" id="KW-1185">Reference proteome</keyword>
<name>D5SR73_PLAL2</name>
<evidence type="ECO:0008006" key="5">
    <source>
        <dbReference type="Google" id="ProtNLM"/>
    </source>
</evidence>
<gene>
    <name evidence="3" type="ordered locus">Plim_2743</name>
</gene>
<keyword evidence="2" id="KW-0812">Transmembrane</keyword>
<dbReference type="InterPro" id="IPR010718">
    <property type="entry name" value="DUF1294"/>
</dbReference>
<dbReference type="HOGENOM" id="CLU_1480724_0_0_0"/>
<dbReference type="eggNOG" id="COG3326">
    <property type="taxonomic scope" value="Bacteria"/>
</dbReference>
<sequence>MASEVNFFEDPPMAQRTFVQNFNSRLQSGLVIFSFLWLSVAFFWLYRAVTLAGQKIDFFVAIYLFLTILCSLVGFVLAFIDKRRSVRDRPRISEQTLHAFSLAGGWPGTCIGNWLFRHKTQKTSYQAMFWLIVLVHLSIVSYCLYLTWWPANSEPANISKPPSTSLPRITPQPLLPPTGATG</sequence>
<evidence type="ECO:0000256" key="2">
    <source>
        <dbReference type="SAM" id="Phobius"/>
    </source>
</evidence>
<dbReference type="STRING" id="521674.Plim_2743"/>
<dbReference type="AlphaFoldDB" id="D5SR73"/>
<evidence type="ECO:0000313" key="4">
    <source>
        <dbReference type="Proteomes" id="UP000002220"/>
    </source>
</evidence>
<dbReference type="Proteomes" id="UP000002220">
    <property type="component" value="Chromosome"/>
</dbReference>
<organism evidence="3 4">
    <name type="scientific">Planctopirus limnophila (strain ATCC 43296 / DSM 3776 / IFAM 1008 / Mu 290)</name>
    <name type="common">Planctomyces limnophilus</name>
    <dbReference type="NCBI Taxonomy" id="521674"/>
    <lineage>
        <taxon>Bacteria</taxon>
        <taxon>Pseudomonadati</taxon>
        <taxon>Planctomycetota</taxon>
        <taxon>Planctomycetia</taxon>
        <taxon>Planctomycetales</taxon>
        <taxon>Planctomycetaceae</taxon>
        <taxon>Planctopirus</taxon>
    </lineage>
</organism>
<protein>
    <recommendedName>
        <fullName evidence="5">Cold-shock DNA-binding domain protein</fullName>
    </recommendedName>
</protein>
<accession>D5SR73</accession>
<proteinExistence type="predicted"/>
<dbReference type="KEGG" id="plm:Plim_2743"/>
<reference evidence="3 4" key="1">
    <citation type="journal article" date="2010" name="Stand. Genomic Sci.">
        <title>Complete genome sequence of Planctomyces limnophilus type strain (Mu 290).</title>
        <authorList>
            <person name="Labutti K."/>
            <person name="Sikorski J."/>
            <person name="Schneider S."/>
            <person name="Nolan M."/>
            <person name="Lucas S."/>
            <person name="Glavina Del Rio T."/>
            <person name="Tice H."/>
            <person name="Cheng J.F."/>
            <person name="Goodwin L."/>
            <person name="Pitluck S."/>
            <person name="Liolios K."/>
            <person name="Ivanova N."/>
            <person name="Mavromatis K."/>
            <person name="Mikhailova N."/>
            <person name="Pati A."/>
            <person name="Chen A."/>
            <person name="Palaniappan K."/>
            <person name="Land M."/>
            <person name="Hauser L."/>
            <person name="Chang Y.J."/>
            <person name="Jeffries C.D."/>
            <person name="Tindall B.J."/>
            <person name="Rohde M."/>
            <person name="Goker M."/>
            <person name="Woyke T."/>
            <person name="Bristow J."/>
            <person name="Eisen J.A."/>
            <person name="Markowitz V."/>
            <person name="Hugenholtz P."/>
            <person name="Kyrpides N.C."/>
            <person name="Klenk H.P."/>
            <person name="Lapidus A."/>
        </authorList>
    </citation>
    <scope>NUCLEOTIDE SEQUENCE [LARGE SCALE GENOMIC DNA]</scope>
    <source>
        <strain evidence="4">ATCC 43296 / DSM 3776 / IFAM 1008 / 290</strain>
    </source>
</reference>
<feature type="transmembrane region" description="Helical" evidence="2">
    <location>
        <begin position="26"/>
        <end position="46"/>
    </location>
</feature>
<keyword evidence="2" id="KW-0472">Membrane</keyword>
<feature type="transmembrane region" description="Helical" evidence="2">
    <location>
        <begin position="128"/>
        <end position="148"/>
    </location>
</feature>
<evidence type="ECO:0000256" key="1">
    <source>
        <dbReference type="SAM" id="MobiDB-lite"/>
    </source>
</evidence>
<dbReference type="EMBL" id="CP001744">
    <property type="protein sequence ID" value="ADG68566.1"/>
    <property type="molecule type" value="Genomic_DNA"/>
</dbReference>
<feature type="transmembrane region" description="Helical" evidence="2">
    <location>
        <begin position="58"/>
        <end position="79"/>
    </location>
</feature>
<dbReference type="OrthoDB" id="1698854at2"/>
<feature type="region of interest" description="Disordered" evidence="1">
    <location>
        <begin position="160"/>
        <end position="182"/>
    </location>
</feature>